<evidence type="ECO:0000256" key="2">
    <source>
        <dbReference type="ARBA" id="ARBA00004496"/>
    </source>
</evidence>
<dbReference type="InterPro" id="IPR015419">
    <property type="entry name" value="CTAG/Pcc1"/>
</dbReference>
<dbReference type="Proteomes" id="UP001431209">
    <property type="component" value="Unassembled WGS sequence"/>
</dbReference>
<gene>
    <name evidence="7" type="ORF">AKO1_002747</name>
</gene>
<protein>
    <submittedName>
        <fullName evidence="7">Uncharacterized protein</fullName>
    </submittedName>
</protein>
<evidence type="ECO:0000256" key="6">
    <source>
        <dbReference type="ARBA" id="ARBA00023242"/>
    </source>
</evidence>
<comment type="similarity">
    <text evidence="3">Belongs to the CTAG/PCC1 family.</text>
</comment>
<organism evidence="7 8">
    <name type="scientific">Acrasis kona</name>
    <dbReference type="NCBI Taxonomy" id="1008807"/>
    <lineage>
        <taxon>Eukaryota</taxon>
        <taxon>Discoba</taxon>
        <taxon>Heterolobosea</taxon>
        <taxon>Tetramitia</taxon>
        <taxon>Eutetramitia</taxon>
        <taxon>Acrasidae</taxon>
        <taxon>Acrasis</taxon>
    </lineage>
</organism>
<dbReference type="FunFam" id="3.30.310.50:FF:000005">
    <property type="entry name" value="L antigen family member 3"/>
    <property type="match status" value="1"/>
</dbReference>
<keyword evidence="8" id="KW-1185">Reference proteome</keyword>
<evidence type="ECO:0000256" key="3">
    <source>
        <dbReference type="ARBA" id="ARBA00007073"/>
    </source>
</evidence>
<keyword evidence="5" id="KW-0819">tRNA processing</keyword>
<dbReference type="GO" id="GO:0005634">
    <property type="term" value="C:nucleus"/>
    <property type="evidence" value="ECO:0007669"/>
    <property type="project" value="UniProtKB-SubCell"/>
</dbReference>
<dbReference type="GO" id="GO:0008033">
    <property type="term" value="P:tRNA processing"/>
    <property type="evidence" value="ECO:0007669"/>
    <property type="project" value="UniProtKB-KW"/>
</dbReference>
<proteinExistence type="inferred from homology"/>
<dbReference type="Pfam" id="PF09341">
    <property type="entry name" value="Pcc1"/>
    <property type="match status" value="1"/>
</dbReference>
<comment type="subcellular location">
    <subcellularLocation>
        <location evidence="2">Cytoplasm</location>
    </subcellularLocation>
    <subcellularLocation>
        <location evidence="1">Nucleus</location>
    </subcellularLocation>
</comment>
<dbReference type="PANTHER" id="PTHR31283">
    <property type="entry name" value="EKC/KEOPS COMPLEX SUBUNIT PCC1 FAMILY MEMBER"/>
    <property type="match status" value="1"/>
</dbReference>
<dbReference type="AlphaFoldDB" id="A0AAW2Z4X1"/>
<evidence type="ECO:0000313" key="8">
    <source>
        <dbReference type="Proteomes" id="UP001431209"/>
    </source>
</evidence>
<dbReference type="Gene3D" id="3.30.310.50">
    <property type="entry name" value="Alpha-D-phosphohexomutase, C-terminal domain"/>
    <property type="match status" value="1"/>
</dbReference>
<reference evidence="7 8" key="1">
    <citation type="submission" date="2024-03" db="EMBL/GenBank/DDBJ databases">
        <title>The Acrasis kona genome and developmental transcriptomes reveal deep origins of eukaryotic multicellular pathways.</title>
        <authorList>
            <person name="Sheikh S."/>
            <person name="Fu C.-J."/>
            <person name="Brown M.W."/>
            <person name="Baldauf S.L."/>
        </authorList>
    </citation>
    <scope>NUCLEOTIDE SEQUENCE [LARGE SCALE GENOMIC DNA]</scope>
    <source>
        <strain evidence="7 8">ATCC MYA-3509</strain>
    </source>
</reference>
<keyword evidence="6" id="KW-0539">Nucleus</keyword>
<dbReference type="EMBL" id="JAOPGA020000977">
    <property type="protein sequence ID" value="KAL0483697.1"/>
    <property type="molecule type" value="Genomic_DNA"/>
</dbReference>
<dbReference type="GO" id="GO:0000408">
    <property type="term" value="C:EKC/KEOPS complex"/>
    <property type="evidence" value="ECO:0007669"/>
    <property type="project" value="TreeGrafter"/>
</dbReference>
<accession>A0AAW2Z4X1</accession>
<evidence type="ECO:0000256" key="5">
    <source>
        <dbReference type="ARBA" id="ARBA00022694"/>
    </source>
</evidence>
<dbReference type="GO" id="GO:0070525">
    <property type="term" value="P:tRNA threonylcarbamoyladenosine metabolic process"/>
    <property type="evidence" value="ECO:0007669"/>
    <property type="project" value="TreeGrafter"/>
</dbReference>
<evidence type="ECO:0000256" key="1">
    <source>
        <dbReference type="ARBA" id="ARBA00004123"/>
    </source>
</evidence>
<dbReference type="PANTHER" id="PTHR31283:SF5">
    <property type="entry name" value="EKC_KEOPS COMPLEX SUBUNIT LAGE3"/>
    <property type="match status" value="1"/>
</dbReference>
<comment type="caution">
    <text evidence="7">The sequence shown here is derived from an EMBL/GenBank/DDBJ whole genome shotgun (WGS) entry which is preliminary data.</text>
</comment>
<name>A0AAW2Z4X1_9EUKA</name>
<evidence type="ECO:0000313" key="7">
    <source>
        <dbReference type="EMBL" id="KAL0483697.1"/>
    </source>
</evidence>
<keyword evidence="4" id="KW-0963">Cytoplasm</keyword>
<dbReference type="GO" id="GO:0005737">
    <property type="term" value="C:cytoplasm"/>
    <property type="evidence" value="ECO:0007669"/>
    <property type="project" value="UniProtKB-SubCell"/>
</dbReference>
<evidence type="ECO:0000256" key="4">
    <source>
        <dbReference type="ARBA" id="ARBA00022490"/>
    </source>
</evidence>
<sequence length="90" mass="10309">MEAFKVKFAFEIDFDNQHTAEIIFNTVTVDEELSPGKAKETVKLEGSLLKVTIETVDMRQMRLSLKGFLDSVILAQKTIVLFDNDEWNKV</sequence>